<dbReference type="Proteomes" id="UP000230956">
    <property type="component" value="Unassembled WGS sequence"/>
</dbReference>
<evidence type="ECO:0000313" key="2">
    <source>
        <dbReference type="EMBL" id="PIZ39052.1"/>
    </source>
</evidence>
<accession>A0A2M7T817</accession>
<protein>
    <submittedName>
        <fullName evidence="2">Uncharacterized protein</fullName>
    </submittedName>
</protein>
<proteinExistence type="predicted"/>
<dbReference type="RefSeq" id="WP_286678182.1">
    <property type="nucleotide sequence ID" value="NZ_MNXI01000065.1"/>
</dbReference>
<reference evidence="3" key="1">
    <citation type="submission" date="2017-09" db="EMBL/GenBank/DDBJ databases">
        <title>Depth-based differentiation of microbial function through sediment-hosted aquifers and enrichment of novel symbionts in the deep terrestrial subsurface.</title>
        <authorList>
            <person name="Probst A.J."/>
            <person name="Ladd B."/>
            <person name="Jarett J.K."/>
            <person name="Geller-Mcgrath D.E."/>
            <person name="Sieber C.M.K."/>
            <person name="Emerson J.B."/>
            <person name="Anantharaman K."/>
            <person name="Thomas B.C."/>
            <person name="Malmstrom R."/>
            <person name="Stieglmeier M."/>
            <person name="Klingl A."/>
            <person name="Woyke T."/>
            <person name="Ryan C.M."/>
            <person name="Banfield J.F."/>
        </authorList>
    </citation>
    <scope>NUCLEOTIDE SEQUENCE [LARGE SCALE GENOMIC DNA]</scope>
</reference>
<organism evidence="2 3">
    <name type="scientific">Candidatus Aquicultor secundus</name>
    <dbReference type="NCBI Taxonomy" id="1973895"/>
    <lineage>
        <taxon>Bacteria</taxon>
        <taxon>Bacillati</taxon>
        <taxon>Actinomycetota</taxon>
        <taxon>Candidatus Aquicultoria</taxon>
        <taxon>Candidatus Aquicultorales</taxon>
        <taxon>Candidatus Aquicultoraceae</taxon>
        <taxon>Candidatus Aquicultor</taxon>
    </lineage>
</organism>
<feature type="coiled-coil region" evidence="1">
    <location>
        <begin position="3"/>
        <end position="57"/>
    </location>
</feature>
<keyword evidence="1" id="KW-0175">Coiled coil</keyword>
<gene>
    <name evidence="2" type="ORF">COY37_05590</name>
</gene>
<comment type="caution">
    <text evidence="2">The sequence shown here is derived from an EMBL/GenBank/DDBJ whole genome shotgun (WGS) entry which is preliminary data.</text>
</comment>
<name>A0A2M7T817_9ACTN</name>
<dbReference type="EMBL" id="PFNG01000132">
    <property type="protein sequence ID" value="PIZ39052.1"/>
    <property type="molecule type" value="Genomic_DNA"/>
</dbReference>
<evidence type="ECO:0000256" key="1">
    <source>
        <dbReference type="SAM" id="Coils"/>
    </source>
</evidence>
<dbReference type="AlphaFoldDB" id="A0A2M7T817"/>
<evidence type="ECO:0000313" key="3">
    <source>
        <dbReference type="Proteomes" id="UP000230956"/>
    </source>
</evidence>
<sequence>MRVEGLFEEYKELEKQAHELRRKIHCRGNCDLCVREAAKTKQELIDITLKMDEISEELGRERKLTYHC</sequence>